<feature type="coiled-coil region" evidence="4">
    <location>
        <begin position="612"/>
        <end position="653"/>
    </location>
</feature>
<gene>
    <name evidence="7" type="ORF">CEUSTIGMA_g3392.t1</name>
</gene>
<feature type="region of interest" description="Disordered" evidence="5">
    <location>
        <begin position="1242"/>
        <end position="1265"/>
    </location>
</feature>
<dbReference type="PROSITE" id="PS50913">
    <property type="entry name" value="GRIP"/>
    <property type="match status" value="1"/>
</dbReference>
<feature type="region of interest" description="Disordered" evidence="5">
    <location>
        <begin position="1406"/>
        <end position="1467"/>
    </location>
</feature>
<evidence type="ECO:0000256" key="3">
    <source>
        <dbReference type="ARBA" id="ARBA00023054"/>
    </source>
</evidence>
<organism evidence="7 8">
    <name type="scientific">Chlamydomonas eustigma</name>
    <dbReference type="NCBI Taxonomy" id="1157962"/>
    <lineage>
        <taxon>Eukaryota</taxon>
        <taxon>Viridiplantae</taxon>
        <taxon>Chlorophyta</taxon>
        <taxon>core chlorophytes</taxon>
        <taxon>Chlorophyceae</taxon>
        <taxon>CS clade</taxon>
        <taxon>Chlamydomonadales</taxon>
        <taxon>Chlamydomonadaceae</taxon>
        <taxon>Chlamydomonas</taxon>
    </lineage>
</organism>
<dbReference type="PANTHER" id="PTHR18921">
    <property type="entry name" value="MYOSIN HEAVY CHAIN - RELATED"/>
    <property type="match status" value="1"/>
</dbReference>
<keyword evidence="2" id="KW-0333">Golgi apparatus</keyword>
<comment type="caution">
    <text evidence="7">The sequence shown here is derived from an EMBL/GenBank/DDBJ whole genome shotgun (WGS) entry which is preliminary data.</text>
</comment>
<keyword evidence="8" id="KW-1185">Reference proteome</keyword>
<evidence type="ECO:0000313" key="7">
    <source>
        <dbReference type="EMBL" id="GAX75949.1"/>
    </source>
</evidence>
<feature type="region of interest" description="Disordered" evidence="5">
    <location>
        <begin position="1481"/>
        <end position="1500"/>
    </location>
</feature>
<feature type="coiled-coil region" evidence="4">
    <location>
        <begin position="681"/>
        <end position="757"/>
    </location>
</feature>
<dbReference type="GO" id="GO:0007030">
    <property type="term" value="P:Golgi organization"/>
    <property type="evidence" value="ECO:0007669"/>
    <property type="project" value="TreeGrafter"/>
</dbReference>
<evidence type="ECO:0000259" key="6">
    <source>
        <dbReference type="PROSITE" id="PS50913"/>
    </source>
</evidence>
<evidence type="ECO:0000256" key="5">
    <source>
        <dbReference type="SAM" id="MobiDB-lite"/>
    </source>
</evidence>
<protein>
    <recommendedName>
        <fullName evidence="6">GRIP domain-containing protein</fullName>
    </recommendedName>
</protein>
<feature type="domain" description="GRIP" evidence="6">
    <location>
        <begin position="1288"/>
        <end position="1335"/>
    </location>
</feature>
<evidence type="ECO:0000256" key="4">
    <source>
        <dbReference type="SAM" id="Coils"/>
    </source>
</evidence>
<dbReference type="Proteomes" id="UP000232323">
    <property type="component" value="Unassembled WGS sequence"/>
</dbReference>
<feature type="coiled-coil region" evidence="4">
    <location>
        <begin position="556"/>
        <end position="583"/>
    </location>
</feature>
<evidence type="ECO:0000256" key="1">
    <source>
        <dbReference type="ARBA" id="ARBA00004555"/>
    </source>
</evidence>
<dbReference type="EMBL" id="BEGY01000014">
    <property type="protein sequence ID" value="GAX75949.1"/>
    <property type="molecule type" value="Genomic_DNA"/>
</dbReference>
<keyword evidence="3 4" id="KW-0175">Coiled coil</keyword>
<feature type="compositionally biased region" description="Polar residues" evidence="5">
    <location>
        <begin position="1423"/>
        <end position="1434"/>
    </location>
</feature>
<name>A0A250WZ26_9CHLO</name>
<reference evidence="7 8" key="1">
    <citation type="submission" date="2017-08" db="EMBL/GenBank/DDBJ databases">
        <title>Acidophilic green algal genome provides insights into adaptation to an acidic environment.</title>
        <authorList>
            <person name="Hirooka S."/>
            <person name="Hirose Y."/>
            <person name="Kanesaki Y."/>
            <person name="Higuchi S."/>
            <person name="Fujiwara T."/>
            <person name="Onuma R."/>
            <person name="Era A."/>
            <person name="Ohbayashi R."/>
            <person name="Uzuka A."/>
            <person name="Nozaki H."/>
            <person name="Yoshikawa H."/>
            <person name="Miyagishima S.Y."/>
        </authorList>
    </citation>
    <scope>NUCLEOTIDE SEQUENCE [LARGE SCALE GENOMIC DNA]</scope>
    <source>
        <strain evidence="7 8">NIES-2499</strain>
    </source>
</reference>
<feature type="compositionally biased region" description="Basic and acidic residues" evidence="5">
    <location>
        <begin position="1252"/>
        <end position="1265"/>
    </location>
</feature>
<feature type="region of interest" description="Disordered" evidence="5">
    <location>
        <begin position="590"/>
        <end position="609"/>
    </location>
</feature>
<feature type="compositionally biased region" description="Polar residues" evidence="5">
    <location>
        <begin position="1481"/>
        <end position="1496"/>
    </location>
</feature>
<comment type="subcellular location">
    <subcellularLocation>
        <location evidence="1">Golgi apparatus</location>
    </subcellularLocation>
</comment>
<dbReference type="GO" id="GO:0006888">
    <property type="term" value="P:endoplasmic reticulum to Golgi vesicle-mediated transport"/>
    <property type="evidence" value="ECO:0007669"/>
    <property type="project" value="TreeGrafter"/>
</dbReference>
<dbReference type="GO" id="GO:0031267">
    <property type="term" value="F:small GTPase binding"/>
    <property type="evidence" value="ECO:0007669"/>
    <property type="project" value="TreeGrafter"/>
</dbReference>
<feature type="compositionally biased region" description="Low complexity" evidence="5">
    <location>
        <begin position="1242"/>
        <end position="1251"/>
    </location>
</feature>
<evidence type="ECO:0000256" key="2">
    <source>
        <dbReference type="ARBA" id="ARBA00023034"/>
    </source>
</evidence>
<dbReference type="GO" id="GO:0005794">
    <property type="term" value="C:Golgi apparatus"/>
    <property type="evidence" value="ECO:0007669"/>
    <property type="project" value="UniProtKB-SubCell"/>
</dbReference>
<dbReference type="InterPro" id="IPR000237">
    <property type="entry name" value="GRIP_dom"/>
</dbReference>
<feature type="compositionally biased region" description="Basic and acidic residues" evidence="5">
    <location>
        <begin position="39"/>
        <end position="49"/>
    </location>
</feature>
<accession>A0A250WZ26</accession>
<evidence type="ECO:0000313" key="8">
    <source>
        <dbReference type="Proteomes" id="UP000232323"/>
    </source>
</evidence>
<proteinExistence type="predicted"/>
<dbReference type="OrthoDB" id="71227at2759"/>
<feature type="region of interest" description="Disordered" evidence="5">
    <location>
        <begin position="29"/>
        <end position="52"/>
    </location>
</feature>
<feature type="coiled-coil region" evidence="4">
    <location>
        <begin position="294"/>
        <end position="430"/>
    </location>
</feature>
<dbReference type="PANTHER" id="PTHR18921:SF2">
    <property type="entry name" value="THYROID RECEPTOR-INTERACTING PROTEIN 11"/>
    <property type="match status" value="1"/>
</dbReference>
<sequence length="1609" mass="176929">MWGGNVFQNVKNLTNNLSNAAANLLDPDAEEEDATGMHNDSDWDADRNGRHASALNENGDIAASSYDHQSSGPTKAHVHSQMHGLATTGLGVLSSATSMLSKVANHVAGGSDMDSSAEGVGSGASRSHIETLKGQVITCTKENDLLSTKVIQLSRQLKDQQDLMEQVRANESNVMLLRQELTKEQEARKGAEGRVRHLEEELKQVSESRDSLIAERDSFWIQELDVQRREVQAQRDKIKELQNQLHLTSMPSITASDQIKEHQNQLHLTSMPSITASDQEKGGLHACGVGHDVAVELEEKLRRSQARISELEDLERGLRCEVENLEAHLQSVRLDLSSQSQVSLELAESLSRAEAECHELKRRLCEEKEEERKRAAAAEAIAASSEEKMASLSEELRGLHAQHELLKQLNSQLQMTLVEREQQTEQLRQQLLVASHPRGCSDNAGENAATEITDIPLGASRSRGVDQFKSVVSSSLVEEDNLHAGHSEKDWMQLEHELKVTLTALEVEKVSNAAMMEEMEALKMQGDDSGAREQLSMLKELYEEEREYSLTSRQQLEEQTKARVEAENKVLALEKKLLDLEAQLTIYSKSKEESSPLAPSDASVSGKEETERVHLEREVRLLQGRLADQLEELQMARATATAATAELQVLRTEKAALSSVSVVSASAQLVEEAKARQAVALQAMQLKQQETEAHAEEVQQLQAQIEALQKQAADDHEQLQGMKQEFAALSLEKEEVMKVVESLRADAQQQSEVLEERLRLECIRSKELVSELDVVKTRLDVTSRELEATVKERGGLKVEAEALHSQERMRCKLLEAQVKQLSGQVGVLEEQVREQQHQKEQQEQQTSSWKAEAEEVGRRLEVLQENVSTEKEKASLALRERDTFWKREIASRAAAMSDVELRYKQAADSAQQQQQRYLLLQEEVQKMQHQLDAVHQELAARGHAENVLQSELEHTQAALERAQAQAAAVGSDADIEREASGLRAEVARLQAELRRVSARVDELEVQLVDSEGARLAAATDREAMEYRCKELMEKLAVAVAEEAAAVAAAAAKADSGVSDKAAQVAAVQQELLAAAEVASLKEQLEGSEREREKLKLQLIRLKEQMMQEQDEEEDKLGWRMEAEVQRLQAEALEQQTKADAAIEQLQQRHAMEVAAVREEASAARAALIRAQQAAESWEEVLGAKEREVANLQAALGEMSYESDAAERLRLEVRALTTRVQQYQTELQDAKHAAQEAIAARSQAESTASAARAEAEHRRTAEARTGEECSMLRRALDQALAQMQALSSESCSHVDRRIVGKLLVTYFEKKSSKEVLRLLASMLGLSEEEKRRIGVVEGVARRGLLGSIAGVPFSIVQGAGRMLVAGGGQGSEAVMQGSSLISRPLGDSNEGLADQWVRFLMSQAERDLEQQQHQQQLGLPSGHLATSQHSQNAQGTAAGVRQGNMGPSHSPHYPGAGGNVLPPAMHDNGGYKALHPSIGFMPSSSASLTPDKSSKGYTSAHHGRNELYPMLPVITKSVTSREPATYNYNGSSLNVHGGLGDQGQESTGYQASVGTANRAEMYNISLSQGQPLTDHKALLELPSTVVGLKSESFLGSGSAAPSFLRSGTLS</sequence>
<feature type="coiled-coil region" evidence="4">
    <location>
        <begin position="811"/>
        <end position="1013"/>
    </location>
</feature>
<feature type="coiled-coil region" evidence="4">
    <location>
        <begin position="150"/>
        <end position="244"/>
    </location>
</feature>